<dbReference type="SUPFAM" id="SSF48371">
    <property type="entry name" value="ARM repeat"/>
    <property type="match status" value="1"/>
</dbReference>
<feature type="compositionally biased region" description="Acidic residues" evidence="2">
    <location>
        <begin position="545"/>
        <end position="564"/>
    </location>
</feature>
<proteinExistence type="inferred from homology"/>
<keyword evidence="4" id="KW-1185">Reference proteome</keyword>
<dbReference type="Pfam" id="PF05327">
    <property type="entry name" value="RRN3"/>
    <property type="match status" value="1"/>
</dbReference>
<feature type="region of interest" description="Disordered" evidence="2">
    <location>
        <begin position="607"/>
        <end position="626"/>
    </location>
</feature>
<dbReference type="PANTHER" id="PTHR12790:SF0">
    <property type="entry name" value="RNA POLYMERASE I-SPECIFIC TRANSCRIPTION INITIATION FACTOR RRN3-RELATED"/>
    <property type="match status" value="1"/>
</dbReference>
<dbReference type="Proteomes" id="UP001454036">
    <property type="component" value="Unassembled WGS sequence"/>
</dbReference>
<dbReference type="EMBL" id="BAABME010007344">
    <property type="protein sequence ID" value="GAA0170670.1"/>
    <property type="molecule type" value="Genomic_DNA"/>
</dbReference>
<comment type="caution">
    <text evidence="3">The sequence shown here is derived from an EMBL/GenBank/DDBJ whole genome shotgun (WGS) entry which is preliminary data.</text>
</comment>
<dbReference type="GO" id="GO:0001181">
    <property type="term" value="F:RNA polymerase I general transcription initiation factor activity"/>
    <property type="evidence" value="ECO:0007669"/>
    <property type="project" value="InterPro"/>
</dbReference>
<evidence type="ECO:0000313" key="3">
    <source>
        <dbReference type="EMBL" id="GAA0170670.1"/>
    </source>
</evidence>
<gene>
    <name evidence="3" type="ORF">LIER_24885</name>
</gene>
<accession>A0AAV3R470</accession>
<comment type="similarity">
    <text evidence="1">Belongs to the RRN3 family.</text>
</comment>
<dbReference type="GO" id="GO:0005634">
    <property type="term" value="C:nucleus"/>
    <property type="evidence" value="ECO:0007669"/>
    <property type="project" value="TreeGrafter"/>
</dbReference>
<evidence type="ECO:0000313" key="4">
    <source>
        <dbReference type="Proteomes" id="UP001454036"/>
    </source>
</evidence>
<dbReference type="InterPro" id="IPR016024">
    <property type="entry name" value="ARM-type_fold"/>
</dbReference>
<dbReference type="GO" id="GO:0006361">
    <property type="term" value="P:transcription initiation at RNA polymerase I promoter"/>
    <property type="evidence" value="ECO:0007669"/>
    <property type="project" value="InterPro"/>
</dbReference>
<dbReference type="AlphaFoldDB" id="A0AAV3R470"/>
<sequence length="626" mass="70858">MRVELAVSHNTPKMEEDINLSDSELVFHVRNALKLSIQGECDSYNQLVEVIRHNQKLGPEEVALLVTCLKALSGAVSCINLVHHENLINAIFGMCLWNYRTDVMDALVELILSLAASSGKYVNLCLDMLVGNFVPPPYFNTMLNEPRALTRKSQVLDCVHSTLKDIADMVPLSPMILEEKITERMPKPPMNLDPVAMVMYVENMLRLENGDLGPLVGRMMLVAIVDFLVSLDEQIPWDDIPEDDFTKGIFDMELGEFEGVGDDVEHDSDEMKESWIQKYLGGNKFAMKLDNLLVLIFDHLKLCCESGRLTQVFEILLQSFQKTVLPIYKSRFTQFVMFYACSLDPENCGKKFATMLLDVFMNTVHPENRMSAVAYLASYLSRAKFVSASSVATMLGSLVDWCSDYCKNQDGGINPKVHKVFYAGCQAIMYVLCFRMRSMVLIPRLKLQLQLLNIGEILRHPLSPLKVCLPLIVEEFFHVVSEAQLFTFPEMQKADGSLESELSRAFGGVEGLDMFFPFDPCLLKKSDSFIRPNYVYWSMVKSTPDDDEEEDDSDDDVDEAWGDEGIDMVDRGGRSFENHAFDDGFDRSFDAMSITPKESLLHKFVAKHSRMQMPSKIRPSTSPESL</sequence>
<reference evidence="3 4" key="1">
    <citation type="submission" date="2024-01" db="EMBL/GenBank/DDBJ databases">
        <title>The complete chloroplast genome sequence of Lithospermum erythrorhizon: insights into the phylogenetic relationship among Boraginaceae species and the maternal lineages of purple gromwells.</title>
        <authorList>
            <person name="Okada T."/>
            <person name="Watanabe K."/>
        </authorList>
    </citation>
    <scope>NUCLEOTIDE SEQUENCE [LARGE SCALE GENOMIC DNA]</scope>
</reference>
<organism evidence="3 4">
    <name type="scientific">Lithospermum erythrorhizon</name>
    <name type="common">Purple gromwell</name>
    <name type="synonym">Lithospermum officinale var. erythrorhizon</name>
    <dbReference type="NCBI Taxonomy" id="34254"/>
    <lineage>
        <taxon>Eukaryota</taxon>
        <taxon>Viridiplantae</taxon>
        <taxon>Streptophyta</taxon>
        <taxon>Embryophyta</taxon>
        <taxon>Tracheophyta</taxon>
        <taxon>Spermatophyta</taxon>
        <taxon>Magnoliopsida</taxon>
        <taxon>eudicotyledons</taxon>
        <taxon>Gunneridae</taxon>
        <taxon>Pentapetalae</taxon>
        <taxon>asterids</taxon>
        <taxon>lamiids</taxon>
        <taxon>Boraginales</taxon>
        <taxon>Boraginaceae</taxon>
        <taxon>Boraginoideae</taxon>
        <taxon>Lithospermeae</taxon>
        <taxon>Lithospermum</taxon>
    </lineage>
</organism>
<dbReference type="InterPro" id="IPR007991">
    <property type="entry name" value="RNA_pol_I_trans_ini_fac_RRN3"/>
</dbReference>
<evidence type="ECO:0000256" key="2">
    <source>
        <dbReference type="SAM" id="MobiDB-lite"/>
    </source>
</evidence>
<protein>
    <submittedName>
        <fullName evidence="3">General transcription factor</fullName>
    </submittedName>
</protein>
<feature type="region of interest" description="Disordered" evidence="2">
    <location>
        <begin position="542"/>
        <end position="564"/>
    </location>
</feature>
<dbReference type="PANTHER" id="PTHR12790">
    <property type="entry name" value="TRANSCRIPTION INITIATION FACTOR IA RRN3"/>
    <property type="match status" value="1"/>
</dbReference>
<evidence type="ECO:0000256" key="1">
    <source>
        <dbReference type="ARBA" id="ARBA00010098"/>
    </source>
</evidence>
<name>A0AAV3R470_LITER</name>
<dbReference type="GO" id="GO:0001042">
    <property type="term" value="F:RNA polymerase I core binding"/>
    <property type="evidence" value="ECO:0007669"/>
    <property type="project" value="TreeGrafter"/>
</dbReference>